<evidence type="ECO:0000313" key="3">
    <source>
        <dbReference type="Proteomes" id="UP000296201"/>
    </source>
</evidence>
<sequence>MDIKQQMLIAQQQLADFDIPTIPAELIELQNLLQKTEFPDMHEVASIIGRNTVLSGELIKVANQSQFLSKDSDSVTTIKGAIDSLGLKRLKNLVFGLGFKTQVADIIFDDLMDHSIDVANVATELSRWVDGVQQDEVYLAGLFHNAGAIVMEMKFGNYQQTFYNTLTNCYSGLSREVKNYKTHHGFYGLLVAKEWRLDSIYAQVMLMHHQRNLDAVKNKHVRTLIALIQLGNSIVSEVSFDSFLGSEVKEMLERAQKELYLEDDVIDEVRRALMSNSLV</sequence>
<keyword evidence="2" id="KW-0808">Transferase</keyword>
<dbReference type="Gene3D" id="1.10.3210.10">
    <property type="entry name" value="Hypothetical protein af1432"/>
    <property type="match status" value="1"/>
</dbReference>
<feature type="domain" description="HDOD" evidence="1">
    <location>
        <begin position="19"/>
        <end position="211"/>
    </location>
</feature>
<dbReference type="Pfam" id="PF08668">
    <property type="entry name" value="HDOD"/>
    <property type="match status" value="1"/>
</dbReference>
<dbReference type="GO" id="GO:0016301">
    <property type="term" value="F:kinase activity"/>
    <property type="evidence" value="ECO:0007669"/>
    <property type="project" value="UniProtKB-KW"/>
</dbReference>
<reference evidence="2 3" key="1">
    <citation type="submission" date="2018-08" db="EMBL/GenBank/DDBJ databases">
        <title>Horizontal acquisition of hydrogen conversion ability and other habitat adaptations in Hydrogenovibrio crunogenus strains.</title>
        <authorList>
            <person name="Gonnella G."/>
            <person name="Adam N."/>
            <person name="Perner M."/>
        </authorList>
    </citation>
    <scope>NUCLEOTIDE SEQUENCE [LARGE SCALE GENOMIC DNA]</scope>
    <source>
        <strain evidence="2 3">SP-41</strain>
    </source>
</reference>
<dbReference type="RefSeq" id="WP_011370915.1">
    <property type="nucleotide sequence ID" value="NZ_CP032096.1"/>
</dbReference>
<evidence type="ECO:0000313" key="2">
    <source>
        <dbReference type="EMBL" id="QBZ83524.1"/>
    </source>
</evidence>
<keyword evidence="2" id="KW-0418">Kinase</keyword>
<dbReference type="AlphaFoldDB" id="A0A4V1C8Y5"/>
<name>A0A4V1C8Y5_9GAMM</name>
<dbReference type="PANTHER" id="PTHR33525:SF3">
    <property type="entry name" value="RIBONUCLEASE Y"/>
    <property type="match status" value="1"/>
</dbReference>
<dbReference type="InterPro" id="IPR013976">
    <property type="entry name" value="HDOD"/>
</dbReference>
<proteinExistence type="predicted"/>
<dbReference type="OrthoDB" id="9784953at2"/>
<dbReference type="OMA" id="AQVMLMH"/>
<dbReference type="InterPro" id="IPR052340">
    <property type="entry name" value="RNase_Y/CdgJ"/>
</dbReference>
<dbReference type="SUPFAM" id="SSF109604">
    <property type="entry name" value="HD-domain/PDEase-like"/>
    <property type="match status" value="1"/>
</dbReference>
<dbReference type="PROSITE" id="PS51833">
    <property type="entry name" value="HDOD"/>
    <property type="match status" value="1"/>
</dbReference>
<accession>A0A4V1C8Y5</accession>
<evidence type="ECO:0000259" key="1">
    <source>
        <dbReference type="PROSITE" id="PS51833"/>
    </source>
</evidence>
<protein>
    <submittedName>
        <fullName evidence="2">Histidine kinase</fullName>
    </submittedName>
</protein>
<dbReference type="PANTHER" id="PTHR33525">
    <property type="match status" value="1"/>
</dbReference>
<dbReference type="Proteomes" id="UP000296201">
    <property type="component" value="Chromosome"/>
</dbReference>
<organism evidence="2 3">
    <name type="scientific">Hydrogenovibrio crunogenus</name>
    <dbReference type="NCBI Taxonomy" id="39765"/>
    <lineage>
        <taxon>Bacteria</taxon>
        <taxon>Pseudomonadati</taxon>
        <taxon>Pseudomonadota</taxon>
        <taxon>Gammaproteobacteria</taxon>
        <taxon>Thiotrichales</taxon>
        <taxon>Piscirickettsiaceae</taxon>
        <taxon>Hydrogenovibrio</taxon>
    </lineage>
</organism>
<dbReference type="EMBL" id="CP032096">
    <property type="protein sequence ID" value="QBZ83524.1"/>
    <property type="molecule type" value="Genomic_DNA"/>
</dbReference>
<gene>
    <name evidence="2" type="ORF">GHNINEIG_01579</name>
</gene>
<keyword evidence="3" id="KW-1185">Reference proteome</keyword>